<keyword evidence="2" id="KW-1185">Reference proteome</keyword>
<reference evidence="1 2" key="1">
    <citation type="submission" date="2020-02" db="EMBL/GenBank/DDBJ databases">
        <title>Genome sequence of strain CCNWXJ40-4.</title>
        <authorList>
            <person name="Gao J."/>
            <person name="Sun J."/>
        </authorList>
    </citation>
    <scope>NUCLEOTIDE SEQUENCE [LARGE SCALE GENOMIC DNA]</scope>
    <source>
        <strain evidence="1 2">CCNWXJ 40-4</strain>
    </source>
</reference>
<evidence type="ECO:0000313" key="2">
    <source>
        <dbReference type="Proteomes" id="UP001642900"/>
    </source>
</evidence>
<protein>
    <submittedName>
        <fullName evidence="1">Uncharacterized protein</fullName>
    </submittedName>
</protein>
<organism evidence="1 2">
    <name type="scientific">Allomesorhizobium camelthorni</name>
    <dbReference type="NCBI Taxonomy" id="475069"/>
    <lineage>
        <taxon>Bacteria</taxon>
        <taxon>Pseudomonadati</taxon>
        <taxon>Pseudomonadota</taxon>
        <taxon>Alphaproteobacteria</taxon>
        <taxon>Hyphomicrobiales</taxon>
        <taxon>Phyllobacteriaceae</taxon>
        <taxon>Allomesorhizobium</taxon>
    </lineage>
</organism>
<gene>
    <name evidence="1" type="ORF">G6N73_12940</name>
</gene>
<dbReference type="EMBL" id="JAAKZF010000014">
    <property type="protein sequence ID" value="NGO52079.1"/>
    <property type="molecule type" value="Genomic_DNA"/>
</dbReference>
<sequence length="84" mass="9412">MHPHYGSLAEADIPAFVQAVIGTGCDICAVGHVGYILGDVDLTPRDREATEPRLQEIDEMFGERDHLKPEIIAYLRSICRYIEI</sequence>
<proteinExistence type="predicted"/>
<dbReference type="AlphaFoldDB" id="A0A6G4WBU9"/>
<evidence type="ECO:0000313" key="1">
    <source>
        <dbReference type="EMBL" id="NGO52079.1"/>
    </source>
</evidence>
<dbReference type="Proteomes" id="UP001642900">
    <property type="component" value="Unassembled WGS sequence"/>
</dbReference>
<name>A0A6G4WBU9_9HYPH</name>
<comment type="caution">
    <text evidence="1">The sequence shown here is derived from an EMBL/GenBank/DDBJ whole genome shotgun (WGS) entry which is preliminary data.</text>
</comment>
<accession>A0A6G4WBU9</accession>